<dbReference type="Gene3D" id="1.10.490.10">
    <property type="entry name" value="Globins"/>
    <property type="match status" value="1"/>
</dbReference>
<protein>
    <submittedName>
        <fullName evidence="1">Group 3 truncated hemoglobin ctb</fullName>
    </submittedName>
</protein>
<name>A0A512CB93_9BACT</name>
<comment type="caution">
    <text evidence="1">The sequence shown here is derived from an EMBL/GenBank/DDBJ whole genome shotgun (WGS) entry which is preliminary data.</text>
</comment>
<dbReference type="EMBL" id="BJYV01000007">
    <property type="protein sequence ID" value="GEO21483.1"/>
    <property type="molecule type" value="Genomic_DNA"/>
</dbReference>
<evidence type="ECO:0000313" key="1">
    <source>
        <dbReference type="EMBL" id="GEO21483.1"/>
    </source>
</evidence>
<dbReference type="InterPro" id="IPR012292">
    <property type="entry name" value="Globin/Proto"/>
</dbReference>
<keyword evidence="2" id="KW-1185">Reference proteome</keyword>
<proteinExistence type="predicted"/>
<dbReference type="GO" id="GO:0019825">
    <property type="term" value="F:oxygen binding"/>
    <property type="evidence" value="ECO:0007669"/>
    <property type="project" value="InterPro"/>
</dbReference>
<dbReference type="CDD" id="cd08916">
    <property type="entry name" value="TrHb3_P"/>
    <property type="match status" value="1"/>
</dbReference>
<dbReference type="RefSeq" id="WP_020889175.1">
    <property type="nucleotide sequence ID" value="NZ_BJYV01000007.1"/>
</dbReference>
<gene>
    <name evidence="1" type="primary">ctb</name>
    <name evidence="1" type="ORF">CQA01_20170</name>
</gene>
<reference evidence="1 2" key="1">
    <citation type="submission" date="2019-07" db="EMBL/GenBank/DDBJ databases">
        <title>Whole genome shotgun sequence of Cyclobacterium qasimii NBRC 106168.</title>
        <authorList>
            <person name="Hosoyama A."/>
            <person name="Uohara A."/>
            <person name="Ohji S."/>
            <person name="Ichikawa N."/>
        </authorList>
    </citation>
    <scope>NUCLEOTIDE SEQUENCE [LARGE SCALE GENOMIC DNA]</scope>
    <source>
        <strain evidence="1 2">NBRC 106168</strain>
    </source>
</reference>
<dbReference type="AlphaFoldDB" id="A0A512CB93"/>
<dbReference type="GO" id="GO:0020037">
    <property type="term" value="F:heme binding"/>
    <property type="evidence" value="ECO:0007669"/>
    <property type="project" value="InterPro"/>
</dbReference>
<organism evidence="1 2">
    <name type="scientific">Cyclobacterium qasimii</name>
    <dbReference type="NCBI Taxonomy" id="1350429"/>
    <lineage>
        <taxon>Bacteria</taxon>
        <taxon>Pseudomonadati</taxon>
        <taxon>Bacteroidota</taxon>
        <taxon>Cytophagia</taxon>
        <taxon>Cytophagales</taxon>
        <taxon>Cyclobacteriaceae</taxon>
        <taxon>Cyclobacterium</taxon>
    </lineage>
</organism>
<dbReference type="Proteomes" id="UP000321301">
    <property type="component" value="Unassembled WGS sequence"/>
</dbReference>
<sequence length="134" mass="15903">MKPIENRKDINVLVNAFYAKIRKDEVLGPIFNGHIEEERWPEHLEKLTDFWETNLFGIAKFKGNPTLKHINVDKNLNHTVEQKHFGIWLQLWFETIDELYNGELADKAKESARRMAHFQFMAIWNKRPEAVKEG</sequence>
<dbReference type="SUPFAM" id="SSF46458">
    <property type="entry name" value="Globin-like"/>
    <property type="match status" value="1"/>
</dbReference>
<evidence type="ECO:0000313" key="2">
    <source>
        <dbReference type="Proteomes" id="UP000321301"/>
    </source>
</evidence>
<accession>A0A512CB93</accession>
<dbReference type="InterPro" id="IPR009050">
    <property type="entry name" value="Globin-like_sf"/>
</dbReference>